<dbReference type="PANTHER" id="PTHR12110:SF41">
    <property type="entry name" value="INOSOSE DEHYDRATASE"/>
    <property type="match status" value="1"/>
</dbReference>
<dbReference type="GO" id="GO:0016853">
    <property type="term" value="F:isomerase activity"/>
    <property type="evidence" value="ECO:0007669"/>
    <property type="project" value="UniProtKB-KW"/>
</dbReference>
<dbReference type="Proteomes" id="UP001596514">
    <property type="component" value="Unassembled WGS sequence"/>
</dbReference>
<keyword evidence="3" id="KW-1185">Reference proteome</keyword>
<keyword evidence="2" id="KW-0413">Isomerase</keyword>
<accession>A0ABW2TAC0</accession>
<dbReference type="InterPro" id="IPR050312">
    <property type="entry name" value="IolE/XylAMocC-like"/>
</dbReference>
<dbReference type="InterPro" id="IPR013022">
    <property type="entry name" value="Xyl_isomerase-like_TIM-brl"/>
</dbReference>
<comment type="caution">
    <text evidence="2">The sequence shown here is derived from an EMBL/GenBank/DDBJ whole genome shotgun (WGS) entry which is preliminary data.</text>
</comment>
<dbReference type="SUPFAM" id="SSF51658">
    <property type="entry name" value="Xylose isomerase-like"/>
    <property type="match status" value="1"/>
</dbReference>
<reference evidence="3" key="1">
    <citation type="journal article" date="2019" name="Int. J. Syst. Evol. Microbiol.">
        <title>The Global Catalogue of Microorganisms (GCM) 10K type strain sequencing project: providing services to taxonomists for standard genome sequencing and annotation.</title>
        <authorList>
            <consortium name="The Broad Institute Genomics Platform"/>
            <consortium name="The Broad Institute Genome Sequencing Center for Infectious Disease"/>
            <person name="Wu L."/>
            <person name="Ma J."/>
        </authorList>
    </citation>
    <scope>NUCLEOTIDE SEQUENCE [LARGE SCALE GENOMIC DNA]</scope>
    <source>
        <strain evidence="3">JCM 10083</strain>
    </source>
</reference>
<gene>
    <name evidence="2" type="ORF">ACFQVD_34105</name>
</gene>
<evidence type="ECO:0000259" key="1">
    <source>
        <dbReference type="Pfam" id="PF01261"/>
    </source>
</evidence>
<dbReference type="Gene3D" id="3.20.20.150">
    <property type="entry name" value="Divalent-metal-dependent TIM barrel enzymes"/>
    <property type="match status" value="1"/>
</dbReference>
<feature type="domain" description="Xylose isomerase-like TIM barrel" evidence="1">
    <location>
        <begin position="19"/>
        <end position="251"/>
    </location>
</feature>
<organism evidence="2 3">
    <name type="scientific">Streptosporangium amethystogenes subsp. fukuiense</name>
    <dbReference type="NCBI Taxonomy" id="698418"/>
    <lineage>
        <taxon>Bacteria</taxon>
        <taxon>Bacillati</taxon>
        <taxon>Actinomycetota</taxon>
        <taxon>Actinomycetes</taxon>
        <taxon>Streptosporangiales</taxon>
        <taxon>Streptosporangiaceae</taxon>
        <taxon>Streptosporangium</taxon>
    </lineage>
</organism>
<dbReference type="PANTHER" id="PTHR12110">
    <property type="entry name" value="HYDROXYPYRUVATE ISOMERASE"/>
    <property type="match status" value="1"/>
</dbReference>
<dbReference type="EMBL" id="JBHTEE010000001">
    <property type="protein sequence ID" value="MFC7605156.1"/>
    <property type="molecule type" value="Genomic_DNA"/>
</dbReference>
<evidence type="ECO:0000313" key="2">
    <source>
        <dbReference type="EMBL" id="MFC7605156.1"/>
    </source>
</evidence>
<sequence>MKLAIINDEVDQDLARAADAVVECGLTGVEIRSVANVPPHVLSDAQLGDIRRTLTERNLAVAGFCPPALKRKMPRTDADVAATRNLLGRAIEQANILGSPHVRIFTFYRDGDPDPKTAALVAAEVLDGLELAGVRLLVETGTRTNTPTMALTLAFLEALGRPEIGVLWDPGNSVFSGWHADPFPEEYTIGREVIGHIHVKDPDGTSGYVRLGDGDLPWGRIIERLGADDYTGWLSLETHWRSGRVLTQDQRDRPWGDAFSEGGYSASVTCMRALRALVAS</sequence>
<evidence type="ECO:0000313" key="3">
    <source>
        <dbReference type="Proteomes" id="UP001596514"/>
    </source>
</evidence>
<name>A0ABW2TAC0_9ACTN</name>
<proteinExistence type="predicted"/>
<dbReference type="RefSeq" id="WP_343963233.1">
    <property type="nucleotide sequence ID" value="NZ_BAAAGK010000016.1"/>
</dbReference>
<dbReference type="InterPro" id="IPR036237">
    <property type="entry name" value="Xyl_isomerase-like_sf"/>
</dbReference>
<protein>
    <submittedName>
        <fullName evidence="2">Sugar phosphate isomerase/epimerase family protein</fullName>
    </submittedName>
</protein>
<dbReference type="Pfam" id="PF01261">
    <property type="entry name" value="AP_endonuc_2"/>
    <property type="match status" value="1"/>
</dbReference>